<keyword evidence="2" id="KW-0812">Transmembrane</keyword>
<feature type="transmembrane region" description="Helical" evidence="2">
    <location>
        <begin position="740"/>
        <end position="761"/>
    </location>
</feature>
<keyword evidence="2" id="KW-0472">Membrane</keyword>
<protein>
    <recommendedName>
        <fullName evidence="5">FtsX-like permease family protein</fullName>
    </recommendedName>
</protein>
<name>A0A8J4DYT8_9ACTN</name>
<dbReference type="Proteomes" id="UP000612585">
    <property type="component" value="Unassembled WGS sequence"/>
</dbReference>
<evidence type="ECO:0000313" key="4">
    <source>
        <dbReference type="Proteomes" id="UP000612585"/>
    </source>
</evidence>
<comment type="caution">
    <text evidence="3">The sequence shown here is derived from an EMBL/GenBank/DDBJ whole genome shotgun (WGS) entry which is preliminary data.</text>
</comment>
<keyword evidence="2" id="KW-1133">Transmembrane helix</keyword>
<feature type="transmembrane region" description="Helical" evidence="2">
    <location>
        <begin position="257"/>
        <end position="285"/>
    </location>
</feature>
<feature type="transmembrane region" description="Helical" evidence="2">
    <location>
        <begin position="704"/>
        <end position="728"/>
    </location>
</feature>
<feature type="transmembrane region" description="Helical" evidence="2">
    <location>
        <begin position="379"/>
        <end position="402"/>
    </location>
</feature>
<evidence type="ECO:0000256" key="1">
    <source>
        <dbReference type="SAM" id="MobiDB-lite"/>
    </source>
</evidence>
<organism evidence="3 4">
    <name type="scientific">Virgisporangium aurantiacum</name>
    <dbReference type="NCBI Taxonomy" id="175570"/>
    <lineage>
        <taxon>Bacteria</taxon>
        <taxon>Bacillati</taxon>
        <taxon>Actinomycetota</taxon>
        <taxon>Actinomycetes</taxon>
        <taxon>Micromonosporales</taxon>
        <taxon>Micromonosporaceae</taxon>
        <taxon>Virgisporangium</taxon>
    </lineage>
</organism>
<feature type="transmembrane region" description="Helical" evidence="2">
    <location>
        <begin position="644"/>
        <end position="668"/>
    </location>
</feature>
<dbReference type="EMBL" id="BOPG01000006">
    <property type="protein sequence ID" value="GIJ53382.1"/>
    <property type="molecule type" value="Genomic_DNA"/>
</dbReference>
<gene>
    <name evidence="3" type="ORF">Vau01_008980</name>
</gene>
<evidence type="ECO:0000256" key="2">
    <source>
        <dbReference type="SAM" id="Phobius"/>
    </source>
</evidence>
<feature type="region of interest" description="Disordered" evidence="1">
    <location>
        <begin position="52"/>
        <end position="77"/>
    </location>
</feature>
<sequence>MRLILLGLRMSIGSGRGGMLRTALMSSGAALGVLIVLAALASGAVAKAQDERARGRSPVYATEGDYSSDTDGGSRYTDRPVVAGATRLIEIDDAIGHTPLRRIAIGGATADTEVPPGLARLPAPGEIVVSPALAELIRTDARARERFPQRIIGTIGRKGLIAPNELRAYVGVAVDDPGLDEQRALAGFGGPLRFGRGDEMSDPDVFSPARYAAIAFALFVLVPFGVFLATCARLSATTRDRRIAGLRLLGVSARQAAVVNAAETGVVAGGGAVLGAVLYGVLAPLSTGWPVGRLQWYASDVSVGVGWLIVVVAGTVAFAIAVGVLAGRPARLDPLGVRRGAPAARPTPWRLVPLVLGLAAAAVAGLYERIPVDQRALWLLGAVLFTGLGMSIALPVFSYAAAGLVRRLPAAPVWLELAAARVRHSPGVAPRLVASLTVAIYVAGLGSLSIALVATDRDLVREATPSSATLLQISSPPPGLAADLRATPGLTVAALPPVPVTIGGVEKNALMGDCAEVVAMYRLGAGQSCVDGQVYWLDVTVYGPGAPEKPSFSGEIKLTDGTVVPTPTVTLTASPRFNVAQTAPVLITRQAPVLAGFEPEWKSFDLVAADARAVERAARVVSATAPATYLQGDLGGYRGIDSNLLVLILVCGLTVTFVLGVGSFAAAAIDRTMERRRDNATLIVVGTRPALVAAGEAGSGALPLALGLVTASAATMVIAASLAGILNVRIGFVFDRLAPVLWLAGAALLTGLVLIAVPAYVTQRITAESLRRP</sequence>
<feature type="transmembrane region" description="Helical" evidence="2">
    <location>
        <begin position="211"/>
        <end position="236"/>
    </location>
</feature>
<dbReference type="RefSeq" id="WP_203987490.1">
    <property type="nucleotide sequence ID" value="NZ_BOPG01000006.1"/>
</dbReference>
<feature type="transmembrane region" description="Helical" evidence="2">
    <location>
        <begin position="432"/>
        <end position="454"/>
    </location>
</feature>
<evidence type="ECO:0000313" key="3">
    <source>
        <dbReference type="EMBL" id="GIJ53382.1"/>
    </source>
</evidence>
<keyword evidence="4" id="KW-1185">Reference proteome</keyword>
<feature type="transmembrane region" description="Helical" evidence="2">
    <location>
        <begin position="348"/>
        <end position="367"/>
    </location>
</feature>
<reference evidence="3" key="1">
    <citation type="submission" date="2021-01" db="EMBL/GenBank/DDBJ databases">
        <title>Whole genome shotgun sequence of Virgisporangium aurantiacum NBRC 16421.</title>
        <authorList>
            <person name="Komaki H."/>
            <person name="Tamura T."/>
        </authorList>
    </citation>
    <scope>NUCLEOTIDE SEQUENCE</scope>
    <source>
        <strain evidence="3">NBRC 16421</strain>
    </source>
</reference>
<proteinExistence type="predicted"/>
<dbReference type="AlphaFoldDB" id="A0A8J4DYT8"/>
<evidence type="ECO:0008006" key="5">
    <source>
        <dbReference type="Google" id="ProtNLM"/>
    </source>
</evidence>
<accession>A0A8J4DYT8</accession>
<feature type="transmembrane region" description="Helical" evidence="2">
    <location>
        <begin position="305"/>
        <end position="327"/>
    </location>
</feature>